<evidence type="ECO:0000256" key="1">
    <source>
        <dbReference type="ARBA" id="ARBA00012167"/>
    </source>
</evidence>
<dbReference type="HAMAP" id="MF_01225_B">
    <property type="entry name" value="MoaA_B"/>
    <property type="match status" value="1"/>
</dbReference>
<comment type="function">
    <text evidence="12">Catalyzes the cyclization of GTP to (8S)-3',8-cyclo-7,8-dihydroguanosine 5'-triphosphate.</text>
</comment>
<dbReference type="PANTHER" id="PTHR22960">
    <property type="entry name" value="MOLYBDOPTERIN COFACTOR SYNTHESIS PROTEIN A"/>
    <property type="match status" value="1"/>
</dbReference>
<keyword evidence="7 12" id="KW-0411">Iron-sulfur</keyword>
<evidence type="ECO:0000256" key="8">
    <source>
        <dbReference type="ARBA" id="ARBA00023134"/>
    </source>
</evidence>
<evidence type="ECO:0000256" key="6">
    <source>
        <dbReference type="ARBA" id="ARBA00023004"/>
    </source>
</evidence>
<keyword evidence="9 12" id="KW-0501">Molybdenum cofactor biosynthesis</keyword>
<keyword evidence="4 12" id="KW-0479">Metal-binding</keyword>
<feature type="binding site" evidence="12">
    <location>
        <position position="66"/>
    </location>
    <ligand>
        <name>GTP</name>
        <dbReference type="ChEBI" id="CHEBI:37565"/>
    </ligand>
</feature>
<feature type="binding site" evidence="12">
    <location>
        <position position="260"/>
    </location>
    <ligand>
        <name>[4Fe-4S] cluster</name>
        <dbReference type="ChEBI" id="CHEBI:49883"/>
        <label>2</label>
        <note>4Fe-4S-substrate</note>
    </ligand>
</feature>
<feature type="binding site" evidence="12">
    <location>
        <position position="121"/>
    </location>
    <ligand>
        <name>S-adenosyl-L-methionine</name>
        <dbReference type="ChEBI" id="CHEBI:59789"/>
    </ligand>
</feature>
<feature type="binding site" evidence="12">
    <location>
        <position position="97"/>
    </location>
    <ligand>
        <name>GTP</name>
        <dbReference type="ChEBI" id="CHEBI:37565"/>
    </ligand>
</feature>
<feature type="binding site" evidence="12">
    <location>
        <position position="28"/>
    </location>
    <ligand>
        <name>S-adenosyl-L-methionine</name>
        <dbReference type="ChEBI" id="CHEBI:59789"/>
    </ligand>
</feature>
<dbReference type="PROSITE" id="PS51918">
    <property type="entry name" value="RADICAL_SAM"/>
    <property type="match status" value="1"/>
</dbReference>
<dbReference type="Proteomes" id="UP001214250">
    <property type="component" value="Chromosome 1"/>
</dbReference>
<dbReference type="EMBL" id="CP117811">
    <property type="protein sequence ID" value="WDE96255.1"/>
    <property type="molecule type" value="Genomic_DNA"/>
</dbReference>
<comment type="subunit">
    <text evidence="12">Monomer and homodimer.</text>
</comment>
<reference evidence="14 15" key="1">
    <citation type="submission" date="2023-02" db="EMBL/GenBank/DDBJ databases">
        <title>Genome sequence of Lentisphaera profundi SAORIC-696.</title>
        <authorList>
            <person name="Kim e."/>
            <person name="Cho J.-C."/>
            <person name="Choi A."/>
            <person name="Kang I."/>
        </authorList>
    </citation>
    <scope>NUCLEOTIDE SEQUENCE [LARGE SCALE GENOMIC DNA]</scope>
    <source>
        <strain evidence="14 15">SAORIC-696</strain>
    </source>
</reference>
<dbReference type="SUPFAM" id="SSF102114">
    <property type="entry name" value="Radical SAM enzymes"/>
    <property type="match status" value="1"/>
</dbReference>
<dbReference type="CDD" id="cd01335">
    <property type="entry name" value="Radical_SAM"/>
    <property type="match status" value="1"/>
</dbReference>
<organism evidence="14 15">
    <name type="scientific">Lentisphaera profundi</name>
    <dbReference type="NCBI Taxonomy" id="1658616"/>
    <lineage>
        <taxon>Bacteria</taxon>
        <taxon>Pseudomonadati</taxon>
        <taxon>Lentisphaerota</taxon>
        <taxon>Lentisphaeria</taxon>
        <taxon>Lentisphaerales</taxon>
        <taxon>Lentisphaeraceae</taxon>
        <taxon>Lentisphaera</taxon>
    </lineage>
</organism>
<dbReference type="PANTHER" id="PTHR22960:SF0">
    <property type="entry name" value="MOLYBDENUM COFACTOR BIOSYNTHESIS PROTEIN 1"/>
    <property type="match status" value="1"/>
</dbReference>
<dbReference type="PROSITE" id="PS01305">
    <property type="entry name" value="MOAA_NIFB_PQQE"/>
    <property type="match status" value="1"/>
</dbReference>
<feature type="binding site" evidence="12">
    <location>
        <position position="257"/>
    </location>
    <ligand>
        <name>[4Fe-4S] cluster</name>
        <dbReference type="ChEBI" id="CHEBI:49883"/>
        <label>2</label>
        <note>4Fe-4S-substrate</note>
    </ligand>
</feature>
<accession>A0ABY7VQ03</accession>
<evidence type="ECO:0000313" key="15">
    <source>
        <dbReference type="Proteomes" id="UP001214250"/>
    </source>
</evidence>
<evidence type="ECO:0000256" key="2">
    <source>
        <dbReference type="ARBA" id="ARBA00022485"/>
    </source>
</evidence>
<keyword evidence="8 12" id="KW-0342">GTP-binding</keyword>
<comment type="cofactor">
    <cofactor evidence="12">
        <name>[4Fe-4S] cluster</name>
        <dbReference type="ChEBI" id="CHEBI:49883"/>
    </cofactor>
    <text evidence="12">Binds 2 [4Fe-4S] clusters. Binds 1 [4Fe-4S] cluster coordinated with 3 cysteines and an exchangeable S-adenosyl-L-methionine and 1 [4Fe-4S] cluster coordinated with 3 cysteines and the GTP-derived substrate.</text>
</comment>
<feature type="binding site" evidence="12">
    <location>
        <position position="22"/>
    </location>
    <ligand>
        <name>[4Fe-4S] cluster</name>
        <dbReference type="ChEBI" id="CHEBI:49883"/>
        <label>1</label>
        <note>4Fe-4S-S-AdoMet</note>
    </ligand>
</feature>
<feature type="binding site" evidence="12">
    <location>
        <position position="15"/>
    </location>
    <ligand>
        <name>GTP</name>
        <dbReference type="ChEBI" id="CHEBI:37565"/>
    </ligand>
</feature>
<keyword evidence="2 12" id="KW-0004">4Fe-4S</keyword>
<evidence type="ECO:0000259" key="13">
    <source>
        <dbReference type="PROSITE" id="PS51918"/>
    </source>
</evidence>
<dbReference type="InterPro" id="IPR007197">
    <property type="entry name" value="rSAM"/>
</dbReference>
<dbReference type="Pfam" id="PF04055">
    <property type="entry name" value="Radical_SAM"/>
    <property type="match status" value="1"/>
</dbReference>
<feature type="binding site" evidence="12">
    <location>
        <position position="159"/>
    </location>
    <ligand>
        <name>GTP</name>
        <dbReference type="ChEBI" id="CHEBI:37565"/>
    </ligand>
</feature>
<feature type="binding site" evidence="12">
    <location>
        <position position="29"/>
    </location>
    <ligand>
        <name>[4Fe-4S] cluster</name>
        <dbReference type="ChEBI" id="CHEBI:49883"/>
        <label>1</label>
        <note>4Fe-4S-S-AdoMet</note>
    </ligand>
</feature>
<proteinExistence type="inferred from homology"/>
<feature type="binding site" evidence="12">
    <location>
        <position position="193"/>
    </location>
    <ligand>
        <name>S-adenosyl-L-methionine</name>
        <dbReference type="ChEBI" id="CHEBI:59789"/>
    </ligand>
</feature>
<feature type="binding site" evidence="12">
    <location>
        <position position="274"/>
    </location>
    <ligand>
        <name>[4Fe-4S] cluster</name>
        <dbReference type="ChEBI" id="CHEBI:49883"/>
        <label>2</label>
        <note>4Fe-4S-substrate</note>
    </ligand>
</feature>
<dbReference type="SFLD" id="SFLDG01386">
    <property type="entry name" value="main_SPASM_domain-containing"/>
    <property type="match status" value="1"/>
</dbReference>
<evidence type="ECO:0000256" key="5">
    <source>
        <dbReference type="ARBA" id="ARBA00022741"/>
    </source>
</evidence>
<feature type="domain" description="Radical SAM core" evidence="13">
    <location>
        <begin position="6"/>
        <end position="225"/>
    </location>
</feature>
<dbReference type="NCBIfam" id="TIGR02666">
    <property type="entry name" value="moaA"/>
    <property type="match status" value="1"/>
</dbReference>
<dbReference type="Gene3D" id="3.20.20.70">
    <property type="entry name" value="Aldolase class I"/>
    <property type="match status" value="1"/>
</dbReference>
<sequence length="335" mass="38183">MEVFDKFTRPMRDLRISVIDVCNFRCLYCMPPDQDYEFFKNDEKLSPDEFVRLANIFVKLGVQRIRITGGEPLLHPKLNQIISEINEIENLVDLSITTNASLLTEKAPLLKEAGIRRITVSLDSLDPEKFKLMNGGRGNLDDVLSGIDTAIKLGFKELKINTVIEKGINEYQILPLTRYAREKGLILRFIEFMDVGNKNEWNMKKVLPSAEVRKIISSEFELKARESNFYGEVAGRYEFADKKGEVGFISSVTEAFCSSCTRARISSDGKLYTCLFSGRGFDLKTLLRDGSSDQSIAEKICGVWENRSNRYSEERQEALKNPRTHDIVEMFKIGG</sequence>
<dbReference type="InterPro" id="IPR013483">
    <property type="entry name" value="MoaA"/>
</dbReference>
<evidence type="ECO:0000313" key="14">
    <source>
        <dbReference type="EMBL" id="WDE96255.1"/>
    </source>
</evidence>
<evidence type="ECO:0000256" key="12">
    <source>
        <dbReference type="HAMAP-Rule" id="MF_01225"/>
    </source>
</evidence>
<evidence type="ECO:0000256" key="3">
    <source>
        <dbReference type="ARBA" id="ARBA00022691"/>
    </source>
</evidence>
<dbReference type="GO" id="GO:0061798">
    <property type="term" value="F:GTP 3',8'-cyclase activity"/>
    <property type="evidence" value="ECO:0007669"/>
    <property type="project" value="UniProtKB-EC"/>
</dbReference>
<keyword evidence="3 12" id="KW-0949">S-adenosyl-L-methionine</keyword>
<protein>
    <recommendedName>
        <fullName evidence="1 12">GTP 3',8-cyclase</fullName>
        <ecNumber evidence="1 12">4.1.99.22</ecNumber>
    </recommendedName>
    <alternativeName>
        <fullName evidence="12">Molybdenum cofactor biosynthesis protein A</fullName>
    </alternativeName>
</protein>
<dbReference type="SFLD" id="SFLDG01383">
    <property type="entry name" value="cyclic_pyranopterin_phosphate"/>
    <property type="match status" value="1"/>
</dbReference>
<keyword evidence="5 12" id="KW-0547">Nucleotide-binding</keyword>
<dbReference type="EC" id="4.1.99.22" evidence="1 12"/>
<evidence type="ECO:0000256" key="10">
    <source>
        <dbReference type="ARBA" id="ARBA00023239"/>
    </source>
</evidence>
<dbReference type="InterPro" id="IPR010505">
    <property type="entry name" value="MoaA_twitch"/>
</dbReference>
<evidence type="ECO:0000256" key="11">
    <source>
        <dbReference type="ARBA" id="ARBA00048697"/>
    </source>
</evidence>
<evidence type="ECO:0000256" key="7">
    <source>
        <dbReference type="ARBA" id="ARBA00023014"/>
    </source>
</evidence>
<dbReference type="InterPro" id="IPR050105">
    <property type="entry name" value="MoCo_biosynth_MoaA/MoaC"/>
</dbReference>
<evidence type="ECO:0000256" key="4">
    <source>
        <dbReference type="ARBA" id="ARBA00022723"/>
    </source>
</evidence>
<keyword evidence="6 12" id="KW-0408">Iron</keyword>
<comment type="catalytic activity">
    <reaction evidence="11 12">
        <text>GTP + AH2 + S-adenosyl-L-methionine = (8S)-3',8-cyclo-7,8-dihydroguanosine 5'-triphosphate + 5'-deoxyadenosine + L-methionine + A + H(+)</text>
        <dbReference type="Rhea" id="RHEA:49576"/>
        <dbReference type="ChEBI" id="CHEBI:13193"/>
        <dbReference type="ChEBI" id="CHEBI:15378"/>
        <dbReference type="ChEBI" id="CHEBI:17319"/>
        <dbReference type="ChEBI" id="CHEBI:17499"/>
        <dbReference type="ChEBI" id="CHEBI:37565"/>
        <dbReference type="ChEBI" id="CHEBI:57844"/>
        <dbReference type="ChEBI" id="CHEBI:59789"/>
        <dbReference type="ChEBI" id="CHEBI:131766"/>
        <dbReference type="EC" id="4.1.99.22"/>
    </reaction>
</comment>
<dbReference type="SMART" id="SM00729">
    <property type="entry name" value="Elp3"/>
    <property type="match status" value="1"/>
</dbReference>
<dbReference type="SFLD" id="SFLDG01067">
    <property type="entry name" value="SPASM/twitch_domain_containing"/>
    <property type="match status" value="1"/>
</dbReference>
<keyword evidence="10 12" id="KW-0456">Lyase</keyword>
<keyword evidence="15" id="KW-1185">Reference proteome</keyword>
<dbReference type="CDD" id="cd21117">
    <property type="entry name" value="Twitch_MoaA"/>
    <property type="match status" value="1"/>
</dbReference>
<feature type="binding site" evidence="12">
    <location>
        <position position="70"/>
    </location>
    <ligand>
        <name>S-adenosyl-L-methionine</name>
        <dbReference type="ChEBI" id="CHEBI:59789"/>
    </ligand>
</feature>
<comment type="similarity">
    <text evidence="12">Belongs to the radical SAM superfamily. MoaA family.</text>
</comment>
<dbReference type="SFLD" id="SFLDS00029">
    <property type="entry name" value="Radical_SAM"/>
    <property type="match status" value="1"/>
</dbReference>
<gene>
    <name evidence="12 14" type="primary">moaA</name>
    <name evidence="14" type="ORF">PQO03_11105</name>
</gene>
<dbReference type="Pfam" id="PF06463">
    <property type="entry name" value="Mob_synth_C"/>
    <property type="match status" value="1"/>
</dbReference>
<dbReference type="InterPro" id="IPR006638">
    <property type="entry name" value="Elp3/MiaA/NifB-like_rSAM"/>
</dbReference>
<comment type="pathway">
    <text evidence="12">Cofactor biosynthesis; molybdopterin biosynthesis.</text>
</comment>
<feature type="binding site" evidence="12">
    <location>
        <position position="26"/>
    </location>
    <ligand>
        <name>[4Fe-4S] cluster</name>
        <dbReference type="ChEBI" id="CHEBI:49883"/>
        <label>1</label>
        <note>4Fe-4S-S-AdoMet</note>
    </ligand>
</feature>
<dbReference type="InterPro" id="IPR000385">
    <property type="entry name" value="MoaA_NifB_PqqE_Fe-S-bd_CS"/>
</dbReference>
<feature type="binding site" evidence="12">
    <location>
        <begin position="262"/>
        <end position="264"/>
    </location>
    <ligand>
        <name>GTP</name>
        <dbReference type="ChEBI" id="CHEBI:37565"/>
    </ligand>
</feature>
<evidence type="ECO:0000256" key="9">
    <source>
        <dbReference type="ARBA" id="ARBA00023150"/>
    </source>
</evidence>
<dbReference type="InterPro" id="IPR040064">
    <property type="entry name" value="MoaA-like"/>
</dbReference>
<name>A0ABY7VQ03_9BACT</name>
<dbReference type="InterPro" id="IPR013785">
    <property type="entry name" value="Aldolase_TIM"/>
</dbReference>
<dbReference type="InterPro" id="IPR058240">
    <property type="entry name" value="rSAM_sf"/>
</dbReference>